<dbReference type="Pfam" id="PF00408">
    <property type="entry name" value="PGM_PMM_IV"/>
    <property type="match status" value="1"/>
</dbReference>
<evidence type="ECO:0000256" key="2">
    <source>
        <dbReference type="ARBA" id="ARBA00022553"/>
    </source>
</evidence>
<keyword evidence="5 8" id="KW-0413">Isomerase</keyword>
<dbReference type="GO" id="GO:0004615">
    <property type="term" value="F:phosphomannomutase activity"/>
    <property type="evidence" value="ECO:0007669"/>
    <property type="project" value="TreeGrafter"/>
</dbReference>
<evidence type="ECO:0000259" key="11">
    <source>
        <dbReference type="Pfam" id="PF02879"/>
    </source>
</evidence>
<feature type="domain" description="Alpha-D-phosphohexomutase C-terminal" evidence="9">
    <location>
        <begin position="371"/>
        <end position="436"/>
    </location>
</feature>
<dbReference type="FunFam" id="3.30.310.50:FF:000001">
    <property type="entry name" value="Phosphoglucosamine mutase"/>
    <property type="match status" value="1"/>
</dbReference>
<dbReference type="EC" id="5.4.2.10" evidence="6 8"/>
<comment type="catalytic activity">
    <reaction evidence="8">
        <text>alpha-D-glucosamine 1-phosphate = D-glucosamine 6-phosphate</text>
        <dbReference type="Rhea" id="RHEA:23424"/>
        <dbReference type="ChEBI" id="CHEBI:58516"/>
        <dbReference type="ChEBI" id="CHEBI:58725"/>
        <dbReference type="EC" id="5.4.2.10"/>
    </reaction>
</comment>
<dbReference type="RefSeq" id="WP_066919831.1">
    <property type="nucleotide sequence ID" value="NZ_CP011971.1"/>
</dbReference>
<dbReference type="InterPro" id="IPR005844">
    <property type="entry name" value="A-D-PHexomutase_a/b/a-I"/>
</dbReference>
<evidence type="ECO:0000259" key="9">
    <source>
        <dbReference type="Pfam" id="PF00408"/>
    </source>
</evidence>
<evidence type="ECO:0000313" key="14">
    <source>
        <dbReference type="Proteomes" id="UP000070250"/>
    </source>
</evidence>
<feature type="binding site" evidence="8">
    <location>
        <position position="242"/>
    </location>
    <ligand>
        <name>Mg(2+)</name>
        <dbReference type="ChEBI" id="CHEBI:18420"/>
    </ligand>
</feature>
<dbReference type="InterPro" id="IPR005846">
    <property type="entry name" value="A-D-PHexomutase_a/b/a-III"/>
</dbReference>
<evidence type="ECO:0000259" key="10">
    <source>
        <dbReference type="Pfam" id="PF02878"/>
    </source>
</evidence>
<dbReference type="GO" id="GO:0005975">
    <property type="term" value="P:carbohydrate metabolic process"/>
    <property type="evidence" value="ECO:0007669"/>
    <property type="project" value="InterPro"/>
</dbReference>
<comment type="function">
    <text evidence="8">Catalyzes the conversion of glucosamine-6-phosphate to glucosamine-1-phosphate.</text>
</comment>
<feature type="binding site" evidence="8">
    <location>
        <position position="238"/>
    </location>
    <ligand>
        <name>Mg(2+)</name>
        <dbReference type="ChEBI" id="CHEBI:18420"/>
    </ligand>
</feature>
<dbReference type="GO" id="GO:0006048">
    <property type="term" value="P:UDP-N-acetylglucosamine biosynthetic process"/>
    <property type="evidence" value="ECO:0007669"/>
    <property type="project" value="TreeGrafter"/>
</dbReference>
<dbReference type="PANTHER" id="PTHR42946">
    <property type="entry name" value="PHOSPHOHEXOSE MUTASE"/>
    <property type="match status" value="1"/>
</dbReference>
<dbReference type="InterPro" id="IPR005841">
    <property type="entry name" value="Alpha-D-phosphohexomutase_SF"/>
</dbReference>
<dbReference type="Gene3D" id="3.40.120.10">
    <property type="entry name" value="Alpha-D-Glucose-1,6-Bisphosphate, subunit A, domain 3"/>
    <property type="match status" value="3"/>
</dbReference>
<dbReference type="Gene3D" id="3.30.310.50">
    <property type="entry name" value="Alpha-D-phosphohexomutase, C-terminal domain"/>
    <property type="match status" value="1"/>
</dbReference>
<dbReference type="GO" id="GO:0008966">
    <property type="term" value="F:phosphoglucosamine mutase activity"/>
    <property type="evidence" value="ECO:0007669"/>
    <property type="project" value="UniProtKB-UniRule"/>
</dbReference>
<dbReference type="HAMAP" id="MF_01554_B">
    <property type="entry name" value="GlmM_B"/>
    <property type="match status" value="1"/>
</dbReference>
<dbReference type="PRINTS" id="PR00509">
    <property type="entry name" value="PGMPMM"/>
</dbReference>
<comment type="similarity">
    <text evidence="1 8">Belongs to the phosphohexose mutase family.</text>
</comment>
<dbReference type="NCBIfam" id="NF008139">
    <property type="entry name" value="PRK10887.1"/>
    <property type="match status" value="1"/>
</dbReference>
<evidence type="ECO:0000256" key="7">
    <source>
        <dbReference type="ARBA" id="ARBA00068193"/>
    </source>
</evidence>
<keyword evidence="4 8" id="KW-0460">Magnesium</keyword>
<reference evidence="13 14" key="1">
    <citation type="submission" date="2015-06" db="EMBL/GenBank/DDBJ databases">
        <title>A Comprehensive Approach to Explore the Metabolic and Phylogenetic Diversity of Bacterial Steroid Degradation in the Environment: Testosterone as an Example.</title>
        <authorList>
            <person name="Yang F.-C."/>
            <person name="Chen Y.-L."/>
            <person name="Yu C.-P."/>
            <person name="Tang S.-L."/>
            <person name="Wang P.-H."/>
            <person name="Ismail W."/>
            <person name="Wang C.-H."/>
            <person name="Yang C.-Y."/>
            <person name="Chiang Y.-R."/>
        </authorList>
    </citation>
    <scope>NUCLEOTIDE SEQUENCE [LARGE SCALE GENOMIC DNA]</scope>
    <source>
        <strain evidence="13 14">DSM 18526</strain>
    </source>
</reference>
<dbReference type="InterPro" id="IPR005843">
    <property type="entry name" value="A-D-PHexomutase_C"/>
</dbReference>
<evidence type="ECO:0000256" key="4">
    <source>
        <dbReference type="ARBA" id="ARBA00022842"/>
    </source>
</evidence>
<dbReference type="GO" id="GO:0000287">
    <property type="term" value="F:magnesium ion binding"/>
    <property type="evidence" value="ECO:0007669"/>
    <property type="project" value="UniProtKB-UniRule"/>
</dbReference>
<comment type="PTM">
    <text evidence="8">Activated by phosphorylation.</text>
</comment>
<comment type="cofactor">
    <cofactor evidence="8">
        <name>Mg(2+)</name>
        <dbReference type="ChEBI" id="CHEBI:18420"/>
    </cofactor>
    <text evidence="8">Binds 1 Mg(2+) ion per subunit.</text>
</comment>
<dbReference type="OrthoDB" id="9803322at2"/>
<dbReference type="PATRIC" id="fig|465721.4.peg.1460"/>
<feature type="binding site" description="via phosphate group" evidence="8">
    <location>
        <position position="100"/>
    </location>
    <ligand>
        <name>Mg(2+)</name>
        <dbReference type="ChEBI" id="CHEBI:18420"/>
    </ligand>
</feature>
<dbReference type="GO" id="GO:0009252">
    <property type="term" value="P:peptidoglycan biosynthetic process"/>
    <property type="evidence" value="ECO:0007669"/>
    <property type="project" value="TreeGrafter"/>
</dbReference>
<dbReference type="InterPro" id="IPR016055">
    <property type="entry name" value="A-D-PHexomutase_a/b/a-I/II/III"/>
</dbReference>
<evidence type="ECO:0000256" key="3">
    <source>
        <dbReference type="ARBA" id="ARBA00022723"/>
    </source>
</evidence>
<evidence type="ECO:0000256" key="6">
    <source>
        <dbReference type="ARBA" id="ARBA00066330"/>
    </source>
</evidence>
<feature type="domain" description="Alpha-D-phosphohexomutase alpha/beta/alpha" evidence="10">
    <location>
        <begin position="3"/>
        <end position="133"/>
    </location>
</feature>
<dbReference type="PANTHER" id="PTHR42946:SF1">
    <property type="entry name" value="PHOSPHOGLUCOMUTASE (ALPHA-D-GLUCOSE-1,6-BISPHOSPHATE-DEPENDENT)"/>
    <property type="match status" value="1"/>
</dbReference>
<dbReference type="CDD" id="cd05802">
    <property type="entry name" value="GlmM"/>
    <property type="match status" value="1"/>
</dbReference>
<dbReference type="InterPro" id="IPR036900">
    <property type="entry name" value="A-D-PHexomutase_C_sf"/>
</dbReference>
<feature type="domain" description="Alpha-D-phosphohexomutase alpha/beta/alpha" evidence="12">
    <location>
        <begin position="255"/>
        <end position="366"/>
    </location>
</feature>
<protein>
    <recommendedName>
        <fullName evidence="7 8">Phosphoglucosamine mutase</fullName>
        <ecNumber evidence="6 8">5.4.2.10</ecNumber>
    </recommendedName>
</protein>
<feature type="modified residue" description="Phosphoserine" evidence="8">
    <location>
        <position position="100"/>
    </location>
</feature>
<evidence type="ECO:0000256" key="8">
    <source>
        <dbReference type="HAMAP-Rule" id="MF_01554"/>
    </source>
</evidence>
<dbReference type="Pfam" id="PF02880">
    <property type="entry name" value="PGM_PMM_III"/>
    <property type="match status" value="1"/>
</dbReference>
<dbReference type="EMBL" id="CP011971">
    <property type="protein sequence ID" value="AMN46822.1"/>
    <property type="molecule type" value="Genomic_DNA"/>
</dbReference>
<feature type="binding site" evidence="8">
    <location>
        <position position="240"/>
    </location>
    <ligand>
        <name>Mg(2+)</name>
        <dbReference type="ChEBI" id="CHEBI:18420"/>
    </ligand>
</feature>
<dbReference type="AlphaFoldDB" id="A0A127F8S2"/>
<dbReference type="KEGG" id="sdf:ACG33_06855"/>
<dbReference type="Pfam" id="PF02878">
    <property type="entry name" value="PGM_PMM_I"/>
    <property type="match status" value="1"/>
</dbReference>
<name>A0A127F8S2_STEDE</name>
<dbReference type="NCBIfam" id="TIGR01455">
    <property type="entry name" value="glmM"/>
    <property type="match status" value="1"/>
</dbReference>
<dbReference type="SUPFAM" id="SSF53738">
    <property type="entry name" value="Phosphoglucomutase, first 3 domains"/>
    <property type="match status" value="3"/>
</dbReference>
<feature type="active site" description="Phosphoserine intermediate" evidence="8">
    <location>
        <position position="100"/>
    </location>
</feature>
<dbReference type="InterPro" id="IPR005845">
    <property type="entry name" value="A-D-PHexomutase_a/b/a-II"/>
</dbReference>
<dbReference type="GO" id="GO:0005829">
    <property type="term" value="C:cytosol"/>
    <property type="evidence" value="ECO:0007669"/>
    <property type="project" value="TreeGrafter"/>
</dbReference>
<organism evidence="13 14">
    <name type="scientific">Steroidobacter denitrificans</name>
    <dbReference type="NCBI Taxonomy" id="465721"/>
    <lineage>
        <taxon>Bacteria</taxon>
        <taxon>Pseudomonadati</taxon>
        <taxon>Pseudomonadota</taxon>
        <taxon>Gammaproteobacteria</taxon>
        <taxon>Steroidobacterales</taxon>
        <taxon>Steroidobacteraceae</taxon>
        <taxon>Steroidobacter</taxon>
    </lineage>
</organism>
<dbReference type="InterPro" id="IPR006352">
    <property type="entry name" value="GlmM_bact"/>
</dbReference>
<keyword evidence="14" id="KW-1185">Reference proteome</keyword>
<keyword evidence="3 8" id="KW-0479">Metal-binding</keyword>
<feature type="domain" description="Alpha-D-phosphohexomutase alpha/beta/alpha" evidence="11">
    <location>
        <begin position="168"/>
        <end position="251"/>
    </location>
</feature>
<sequence>MARRYFGTDGVRGRVGDHPLTVEFALKLASAAARALAPKGGSVLVGKDTRLSGYMFEAALEAGFVASGVDVKLIGPLPTPGIAYMTRRFGCDFGVVISASHNLYDDNGIKFFDASGGKLSDEIELLIEQHLDEPPLTRCSAKLGRAMRVDKSRVQYQDFCMTTVPGLDLSGFKIVIDCAHGAGYKVGPRILADLGAEIVPIGCSPNGRNINLNCGSTSPGLLQLTVPGVQAHVGIALDGDGDRLVMIDHLGRIVDGDQLLYVIASAAREQGTLRGPVVGTVMSNLGLEHALGKEGIDFRRAKVGDRYVLELLRQTGGRLGGETSGHLLCLDHTTTGDALIAALQVLAIMQRTGRSLADLAAPMSRYPQVLENVRVTSRIDPDASVAIQDTVARAQRLLGDTGRIVLRASGTEPVIRVMVEGRDERQVRDLAKDLAASVAKAATTAA</sequence>
<gene>
    <name evidence="8 13" type="primary">glmM</name>
    <name evidence="13" type="ORF">ACG33_06855</name>
</gene>
<dbReference type="Pfam" id="PF02879">
    <property type="entry name" value="PGM_PMM_II"/>
    <property type="match status" value="1"/>
</dbReference>
<keyword evidence="2 8" id="KW-0597">Phosphoprotein</keyword>
<evidence type="ECO:0000256" key="5">
    <source>
        <dbReference type="ARBA" id="ARBA00023235"/>
    </source>
</evidence>
<evidence type="ECO:0000256" key="1">
    <source>
        <dbReference type="ARBA" id="ARBA00010231"/>
    </source>
</evidence>
<accession>A0A127F8S2</accession>
<dbReference type="InterPro" id="IPR050060">
    <property type="entry name" value="Phosphoglucosamine_mutase"/>
</dbReference>
<proteinExistence type="inferred from homology"/>
<evidence type="ECO:0000313" key="13">
    <source>
        <dbReference type="EMBL" id="AMN46822.1"/>
    </source>
</evidence>
<dbReference type="STRING" id="465721.ACG33_06855"/>
<dbReference type="Proteomes" id="UP000070250">
    <property type="component" value="Chromosome"/>
</dbReference>
<dbReference type="FunFam" id="3.40.120.10:FF:000002">
    <property type="entry name" value="Phosphoglucosamine mutase"/>
    <property type="match status" value="1"/>
</dbReference>
<dbReference type="SUPFAM" id="SSF55957">
    <property type="entry name" value="Phosphoglucomutase, C-terminal domain"/>
    <property type="match status" value="1"/>
</dbReference>
<dbReference type="FunFam" id="3.40.120.10:FF:000001">
    <property type="entry name" value="Phosphoglucosamine mutase"/>
    <property type="match status" value="1"/>
</dbReference>
<evidence type="ECO:0000259" key="12">
    <source>
        <dbReference type="Pfam" id="PF02880"/>
    </source>
</evidence>